<dbReference type="SUPFAM" id="SSF55174">
    <property type="entry name" value="Alpha-L RNA-binding motif"/>
    <property type="match status" value="1"/>
</dbReference>
<name>A0A0U1L6V7_9FIRM</name>
<dbReference type="Pfam" id="PF01479">
    <property type="entry name" value="S4"/>
    <property type="match status" value="1"/>
</dbReference>
<protein>
    <recommendedName>
        <fullName evidence="2">RNA-binding S4 domain-containing protein</fullName>
    </recommendedName>
</protein>
<dbReference type="InterPro" id="IPR036986">
    <property type="entry name" value="S4_RNA-bd_sf"/>
</dbReference>
<dbReference type="Gene3D" id="3.10.290.10">
    <property type="entry name" value="RNA-binding S4 domain"/>
    <property type="match status" value="1"/>
</dbReference>
<organism evidence="3 4">
    <name type="scientific">Sporomusa ovata</name>
    <dbReference type="NCBI Taxonomy" id="2378"/>
    <lineage>
        <taxon>Bacteria</taxon>
        <taxon>Bacillati</taxon>
        <taxon>Bacillota</taxon>
        <taxon>Negativicutes</taxon>
        <taxon>Selenomonadales</taxon>
        <taxon>Sporomusaceae</taxon>
        <taxon>Sporomusa</taxon>
    </lineage>
</organism>
<dbReference type="Pfam" id="PF17774">
    <property type="entry name" value="YlmH_RBD"/>
    <property type="match status" value="1"/>
</dbReference>
<dbReference type="InterPro" id="IPR012677">
    <property type="entry name" value="Nucleotide-bd_a/b_plait_sf"/>
</dbReference>
<evidence type="ECO:0000259" key="2">
    <source>
        <dbReference type="SMART" id="SM00363"/>
    </source>
</evidence>
<dbReference type="SMART" id="SM00363">
    <property type="entry name" value="S4"/>
    <property type="match status" value="1"/>
</dbReference>
<proteinExistence type="predicted"/>
<sequence length="264" mass="29250">MSERDKILRYYRASGDAELAAKLLDLAEIALKSRKYKVSEFLDPYGLSIAETIVAHYDRLTLETNGGYPGAERVKVAFVDTEFLEYADSFDFGLKVILIKWDSRYYRLSHRDVLGALMGIGIKREILGDIIVAGDQCYVLADATMAAYIEQNVTEVGQAAVSVSQGALDDIPAKEEKIKEIRATVASMRVDAVAAAGFGTSRTRMAEDIVAAKLKINWQEAKSPSQVIKVGDIISMRGRGRVEVIEVPGQTKKGRYSVLLRRFM</sequence>
<dbReference type="InterPro" id="IPR002942">
    <property type="entry name" value="S4_RNA-bd"/>
</dbReference>
<evidence type="ECO:0000313" key="3">
    <source>
        <dbReference type="EMBL" id="CQR74604.1"/>
    </source>
</evidence>
<dbReference type="CDD" id="cd00165">
    <property type="entry name" value="S4"/>
    <property type="match status" value="1"/>
</dbReference>
<accession>A0A0U1L6V7</accession>
<reference evidence="4" key="1">
    <citation type="submission" date="2015-03" db="EMBL/GenBank/DDBJ databases">
        <authorList>
            <person name="Nijsse Bart"/>
        </authorList>
    </citation>
    <scope>NUCLEOTIDE SEQUENCE [LARGE SCALE GENOMIC DNA]</scope>
</reference>
<feature type="domain" description="RNA-binding S4" evidence="2">
    <location>
        <begin position="188"/>
        <end position="250"/>
    </location>
</feature>
<dbReference type="RefSeq" id="WP_021170590.1">
    <property type="nucleotide sequence ID" value="NZ_CTRP01000014.1"/>
</dbReference>
<dbReference type="PROSITE" id="PS50889">
    <property type="entry name" value="S4"/>
    <property type="match status" value="1"/>
</dbReference>
<evidence type="ECO:0000313" key="4">
    <source>
        <dbReference type="Proteomes" id="UP000049855"/>
    </source>
</evidence>
<keyword evidence="1" id="KW-0694">RNA-binding</keyword>
<evidence type="ECO:0000256" key="1">
    <source>
        <dbReference type="PROSITE-ProRule" id="PRU00182"/>
    </source>
</evidence>
<dbReference type="GO" id="GO:0003723">
    <property type="term" value="F:RNA binding"/>
    <property type="evidence" value="ECO:0007669"/>
    <property type="project" value="UniProtKB-KW"/>
</dbReference>
<dbReference type="PANTHER" id="PTHR13633">
    <property type="entry name" value="MITOCHONDRIAL TRANSCRIPTION RESCUE FACTOR 1"/>
    <property type="match status" value="1"/>
</dbReference>
<dbReference type="EMBL" id="CTRP01000014">
    <property type="protein sequence ID" value="CQR74604.1"/>
    <property type="molecule type" value="Genomic_DNA"/>
</dbReference>
<keyword evidence="4" id="KW-1185">Reference proteome</keyword>
<dbReference type="Gene3D" id="3.30.70.330">
    <property type="match status" value="1"/>
</dbReference>
<dbReference type="Gene3D" id="3.30.1370.160">
    <property type="match status" value="1"/>
</dbReference>
<gene>
    <name evidence="3" type="ORF">SpAn4DRAFT_1066</name>
</gene>
<dbReference type="PANTHER" id="PTHR13633:SF3">
    <property type="entry name" value="MITOCHONDRIAL TRANSCRIPTION RESCUE FACTOR 1"/>
    <property type="match status" value="1"/>
</dbReference>
<dbReference type="InterPro" id="IPR040591">
    <property type="entry name" value="RqcP2_RBD"/>
</dbReference>
<dbReference type="AlphaFoldDB" id="A0A0U1L6V7"/>
<dbReference type="Proteomes" id="UP000049855">
    <property type="component" value="Unassembled WGS sequence"/>
</dbReference>